<evidence type="ECO:0000313" key="6">
    <source>
        <dbReference type="EnsemblMetazoa" id="RPRC002619-PA"/>
    </source>
</evidence>
<proteinExistence type="predicted"/>
<dbReference type="eggNOG" id="ENOG502S24W">
    <property type="taxonomic scope" value="Eukaryota"/>
</dbReference>
<dbReference type="HOGENOM" id="CLU_119831_0_0_1"/>
<dbReference type="InParanoid" id="T1HEZ7"/>
<organism evidence="6 7">
    <name type="scientific">Rhodnius prolixus</name>
    <name type="common">Triatomid bug</name>
    <dbReference type="NCBI Taxonomy" id="13249"/>
    <lineage>
        <taxon>Eukaryota</taxon>
        <taxon>Metazoa</taxon>
        <taxon>Ecdysozoa</taxon>
        <taxon>Arthropoda</taxon>
        <taxon>Hexapoda</taxon>
        <taxon>Insecta</taxon>
        <taxon>Pterygota</taxon>
        <taxon>Neoptera</taxon>
        <taxon>Paraneoptera</taxon>
        <taxon>Hemiptera</taxon>
        <taxon>Heteroptera</taxon>
        <taxon>Panheteroptera</taxon>
        <taxon>Cimicomorpha</taxon>
        <taxon>Reduviidae</taxon>
        <taxon>Triatominae</taxon>
        <taxon>Rhodnius</taxon>
    </lineage>
</organism>
<evidence type="ECO:0000256" key="5">
    <source>
        <dbReference type="PROSITE-ProRule" id="PRU00581"/>
    </source>
</evidence>
<dbReference type="OMA" id="GIKICCC"/>
<dbReference type="EMBL" id="ACPB03022765">
    <property type="status" value="NOT_ANNOTATED_CDS"/>
    <property type="molecule type" value="Genomic_DNA"/>
</dbReference>
<dbReference type="VEuPathDB" id="VectorBase:RPRC002619"/>
<protein>
    <submittedName>
        <fullName evidence="6">MARVEL domain-containing protein</fullName>
    </submittedName>
</protein>
<dbReference type="Proteomes" id="UP000015103">
    <property type="component" value="Unassembled WGS sequence"/>
</dbReference>
<sequence>MSNFFCYGWRTKIREMGTRIITHRAPPVIQTVTRNGNNSGCTCCCSCLHLSFLKTPPGLFKIAEVVLGSMCQSMMMNFGTGQSQIIGMSFTSMLTTNSASVFTVSLLLLCYILSETSNSLIRSSLFETLFNFSVAFSYCSASTYLAISVNLYLYPLYLVTLGFIAYPAMIAAYMMGFALGVIHAVDAYYCYRHYKGYR</sequence>
<dbReference type="FunCoup" id="T1HEZ7">
    <property type="interactions" value="15"/>
</dbReference>
<evidence type="ECO:0000256" key="2">
    <source>
        <dbReference type="ARBA" id="ARBA00022692"/>
    </source>
</evidence>
<comment type="subcellular location">
    <subcellularLocation>
        <location evidence="1">Membrane</location>
        <topology evidence="1">Multi-pass membrane protein</topology>
    </subcellularLocation>
</comment>
<dbReference type="AlphaFoldDB" id="T1HEZ7"/>
<accession>T1HEZ7</accession>
<keyword evidence="7" id="KW-1185">Reference proteome</keyword>
<dbReference type="GO" id="GO:0016020">
    <property type="term" value="C:membrane"/>
    <property type="evidence" value="ECO:0007669"/>
    <property type="project" value="UniProtKB-SubCell"/>
</dbReference>
<dbReference type="EMBL" id="ACPB03022764">
    <property type="status" value="NOT_ANNOTATED_CDS"/>
    <property type="molecule type" value="Genomic_DNA"/>
</dbReference>
<name>T1HEZ7_RHOPR</name>
<evidence type="ECO:0000256" key="1">
    <source>
        <dbReference type="ARBA" id="ARBA00004141"/>
    </source>
</evidence>
<dbReference type="PROSITE" id="PS51225">
    <property type="entry name" value="MARVEL"/>
    <property type="match status" value="1"/>
</dbReference>
<dbReference type="EnsemblMetazoa" id="RPRC002619-RA">
    <property type="protein sequence ID" value="RPRC002619-PA"/>
    <property type="gene ID" value="RPRC002619"/>
</dbReference>
<evidence type="ECO:0000256" key="4">
    <source>
        <dbReference type="ARBA" id="ARBA00023136"/>
    </source>
</evidence>
<reference evidence="6" key="1">
    <citation type="submission" date="2015-05" db="UniProtKB">
        <authorList>
            <consortium name="EnsemblMetazoa"/>
        </authorList>
    </citation>
    <scope>IDENTIFICATION</scope>
</reference>
<keyword evidence="2 5" id="KW-0812">Transmembrane</keyword>
<evidence type="ECO:0000313" key="7">
    <source>
        <dbReference type="Proteomes" id="UP000015103"/>
    </source>
</evidence>
<evidence type="ECO:0000256" key="3">
    <source>
        <dbReference type="ARBA" id="ARBA00022989"/>
    </source>
</evidence>
<keyword evidence="3" id="KW-1133">Transmembrane helix</keyword>
<keyword evidence="4 5" id="KW-0472">Membrane</keyword>
<dbReference type="InterPro" id="IPR008253">
    <property type="entry name" value="Marvel"/>
</dbReference>